<evidence type="ECO:0000256" key="4">
    <source>
        <dbReference type="ARBA" id="ARBA00007353"/>
    </source>
</evidence>
<dbReference type="EMBL" id="JXRQ01000017">
    <property type="protein sequence ID" value="KIL50392.1"/>
    <property type="molecule type" value="Genomic_DNA"/>
</dbReference>
<keyword evidence="7" id="KW-0378">Hydrolase</keyword>
<evidence type="ECO:0000256" key="2">
    <source>
        <dbReference type="ARBA" id="ARBA00001947"/>
    </source>
</evidence>
<protein>
    <recommendedName>
        <fullName evidence="12">Purine nucleoside phosphorylase</fullName>
    </recommendedName>
</protein>
<comment type="cofactor">
    <cofactor evidence="2">
        <name>Zn(2+)</name>
        <dbReference type="ChEBI" id="CHEBI:29105"/>
    </cofactor>
</comment>
<evidence type="ECO:0000256" key="3">
    <source>
        <dbReference type="ARBA" id="ARBA00003215"/>
    </source>
</evidence>
<reference evidence="13 14" key="1">
    <citation type="submission" date="2015-01" db="EMBL/GenBank/DDBJ databases">
        <title>Genome sequence of Jeotgalibacillus alimentarius.</title>
        <authorList>
            <person name="Goh K.M."/>
            <person name="Chan K.-G."/>
            <person name="Yaakop A.S."/>
            <person name="Ee R."/>
            <person name="Gan H.M."/>
            <person name="Chan C.S."/>
        </authorList>
    </citation>
    <scope>NUCLEOTIDE SEQUENCE [LARGE SCALE GENOMIC DNA]</scope>
    <source>
        <strain evidence="13 14">YKJ-13</strain>
    </source>
</reference>
<dbReference type="OrthoDB" id="4279at2"/>
<dbReference type="Proteomes" id="UP000031950">
    <property type="component" value="Unassembled WGS sequence"/>
</dbReference>
<name>A0A0C2VN97_9BACL</name>
<dbReference type="InterPro" id="IPR003730">
    <property type="entry name" value="Cu_polyphenol_OxRdtase"/>
</dbReference>
<dbReference type="InterPro" id="IPR038371">
    <property type="entry name" value="Cu_polyphenol_OxRdtase_sf"/>
</dbReference>
<evidence type="ECO:0000256" key="5">
    <source>
        <dbReference type="ARBA" id="ARBA00022679"/>
    </source>
</evidence>
<keyword evidence="6" id="KW-0479">Metal-binding</keyword>
<accession>A0A0C2VN97</accession>
<dbReference type="RefSeq" id="WP_052474048.1">
    <property type="nucleotide sequence ID" value="NZ_JXRQ01000017.1"/>
</dbReference>
<dbReference type="GO" id="GO:0017061">
    <property type="term" value="F:S-methyl-5-thioadenosine phosphorylase activity"/>
    <property type="evidence" value="ECO:0007669"/>
    <property type="project" value="UniProtKB-EC"/>
</dbReference>
<evidence type="ECO:0000313" key="14">
    <source>
        <dbReference type="Proteomes" id="UP000031950"/>
    </source>
</evidence>
<dbReference type="STRING" id="135826.KP77_17670"/>
<dbReference type="SUPFAM" id="SSF64438">
    <property type="entry name" value="CNF1/YfiH-like putative cysteine hydrolases"/>
    <property type="match status" value="1"/>
</dbReference>
<evidence type="ECO:0000256" key="6">
    <source>
        <dbReference type="ARBA" id="ARBA00022723"/>
    </source>
</evidence>
<evidence type="ECO:0000256" key="7">
    <source>
        <dbReference type="ARBA" id="ARBA00022801"/>
    </source>
</evidence>
<sequence>MQMVADQSNIFLESPLWKKRFPNLTAIFTTKNGGISSGHFSTLNTGLHVQDHQEDVIQNRRTVAKSSGWDLNKWIFADQIHGTRVVKVTARHAGMGTESYNEAVKAADGLWTIDQGLGLSLGFADCVPIYFTEPETGFAGVAHAGWKGSVQNISGEMIRQADEAGVCIDKVHVLIGPSIGKCCYTVDHKVISQLPVEVSQAPGIYEQTGTDQYKLDLPELNRKLLQSAGVKDEHILLSEMCTSCNKDLFFSHRRDQGKTGRMSAVIGWREE</sequence>
<comment type="catalytic activity">
    <reaction evidence="9">
        <text>adenosine + H2O + H(+) = inosine + NH4(+)</text>
        <dbReference type="Rhea" id="RHEA:24408"/>
        <dbReference type="ChEBI" id="CHEBI:15377"/>
        <dbReference type="ChEBI" id="CHEBI:15378"/>
        <dbReference type="ChEBI" id="CHEBI:16335"/>
        <dbReference type="ChEBI" id="CHEBI:17596"/>
        <dbReference type="ChEBI" id="CHEBI:28938"/>
        <dbReference type="EC" id="3.5.4.4"/>
    </reaction>
    <physiologicalReaction direction="left-to-right" evidence="9">
        <dbReference type="Rhea" id="RHEA:24409"/>
    </physiologicalReaction>
</comment>
<dbReference type="PANTHER" id="PTHR30616">
    <property type="entry name" value="UNCHARACTERIZED PROTEIN YFIH"/>
    <property type="match status" value="1"/>
</dbReference>
<evidence type="ECO:0000256" key="9">
    <source>
        <dbReference type="ARBA" id="ARBA00047989"/>
    </source>
</evidence>
<dbReference type="GO" id="GO:0005507">
    <property type="term" value="F:copper ion binding"/>
    <property type="evidence" value="ECO:0007669"/>
    <property type="project" value="TreeGrafter"/>
</dbReference>
<dbReference type="NCBIfam" id="TIGR00726">
    <property type="entry name" value="peptidoglycan editing factor PgeF"/>
    <property type="match status" value="1"/>
</dbReference>
<keyword evidence="5" id="KW-0808">Transferase</keyword>
<dbReference type="PANTHER" id="PTHR30616:SF2">
    <property type="entry name" value="PURINE NUCLEOSIDE PHOSPHORYLASE LACC1"/>
    <property type="match status" value="1"/>
</dbReference>
<comment type="catalytic activity">
    <reaction evidence="10">
        <text>adenosine + phosphate = alpha-D-ribose 1-phosphate + adenine</text>
        <dbReference type="Rhea" id="RHEA:27642"/>
        <dbReference type="ChEBI" id="CHEBI:16335"/>
        <dbReference type="ChEBI" id="CHEBI:16708"/>
        <dbReference type="ChEBI" id="CHEBI:43474"/>
        <dbReference type="ChEBI" id="CHEBI:57720"/>
        <dbReference type="EC" id="2.4.2.1"/>
    </reaction>
    <physiologicalReaction direction="left-to-right" evidence="10">
        <dbReference type="Rhea" id="RHEA:27643"/>
    </physiologicalReaction>
</comment>
<dbReference type="InterPro" id="IPR011324">
    <property type="entry name" value="Cytotoxic_necrot_fac-like_cat"/>
</dbReference>
<keyword evidence="8" id="KW-0862">Zinc</keyword>
<dbReference type="PATRIC" id="fig|135826.4.peg.1762"/>
<comment type="similarity">
    <text evidence="4 12">Belongs to the purine nucleoside phosphorylase YfiH/LACC1 family.</text>
</comment>
<evidence type="ECO:0000256" key="1">
    <source>
        <dbReference type="ARBA" id="ARBA00000553"/>
    </source>
</evidence>
<keyword evidence="14" id="KW-1185">Reference proteome</keyword>
<gene>
    <name evidence="13" type="ORF">KP77_17670</name>
</gene>
<evidence type="ECO:0000313" key="13">
    <source>
        <dbReference type="EMBL" id="KIL50392.1"/>
    </source>
</evidence>
<dbReference type="Gene3D" id="3.60.140.10">
    <property type="entry name" value="CNF1/YfiH-like putative cysteine hydrolases"/>
    <property type="match status" value="1"/>
</dbReference>
<comment type="catalytic activity">
    <reaction evidence="11">
        <text>S-methyl-5'-thioadenosine + phosphate = 5-(methylsulfanyl)-alpha-D-ribose 1-phosphate + adenine</text>
        <dbReference type="Rhea" id="RHEA:11852"/>
        <dbReference type="ChEBI" id="CHEBI:16708"/>
        <dbReference type="ChEBI" id="CHEBI:17509"/>
        <dbReference type="ChEBI" id="CHEBI:43474"/>
        <dbReference type="ChEBI" id="CHEBI:58533"/>
        <dbReference type="EC" id="2.4.2.28"/>
    </reaction>
    <physiologicalReaction direction="left-to-right" evidence="11">
        <dbReference type="Rhea" id="RHEA:11853"/>
    </physiologicalReaction>
</comment>
<evidence type="ECO:0000256" key="12">
    <source>
        <dbReference type="RuleBase" id="RU361274"/>
    </source>
</evidence>
<organism evidence="13 14">
    <name type="scientific">Jeotgalibacillus alimentarius</name>
    <dbReference type="NCBI Taxonomy" id="135826"/>
    <lineage>
        <taxon>Bacteria</taxon>
        <taxon>Bacillati</taxon>
        <taxon>Bacillota</taxon>
        <taxon>Bacilli</taxon>
        <taxon>Bacillales</taxon>
        <taxon>Caryophanaceae</taxon>
        <taxon>Jeotgalibacillus</taxon>
    </lineage>
</organism>
<dbReference type="CDD" id="cd16833">
    <property type="entry name" value="YfiH"/>
    <property type="match status" value="1"/>
</dbReference>
<evidence type="ECO:0000256" key="11">
    <source>
        <dbReference type="ARBA" id="ARBA00049893"/>
    </source>
</evidence>
<proteinExistence type="inferred from homology"/>
<dbReference type="GO" id="GO:0016787">
    <property type="term" value="F:hydrolase activity"/>
    <property type="evidence" value="ECO:0007669"/>
    <property type="project" value="UniProtKB-KW"/>
</dbReference>
<comment type="function">
    <text evidence="3">Purine nucleoside enzyme that catalyzes the phosphorolysis of adenosine and inosine nucleosides, yielding D-ribose 1-phosphate and the respective free bases, adenine and hypoxanthine. Also catalyzes the phosphorolysis of S-methyl-5'-thioadenosine into adenine and S-methyl-5-thio-alpha-D-ribose 1-phosphate. Also has adenosine deaminase activity.</text>
</comment>
<comment type="catalytic activity">
    <reaction evidence="1">
        <text>inosine + phosphate = alpha-D-ribose 1-phosphate + hypoxanthine</text>
        <dbReference type="Rhea" id="RHEA:27646"/>
        <dbReference type="ChEBI" id="CHEBI:17368"/>
        <dbReference type="ChEBI" id="CHEBI:17596"/>
        <dbReference type="ChEBI" id="CHEBI:43474"/>
        <dbReference type="ChEBI" id="CHEBI:57720"/>
        <dbReference type="EC" id="2.4.2.1"/>
    </reaction>
    <physiologicalReaction direction="left-to-right" evidence="1">
        <dbReference type="Rhea" id="RHEA:27647"/>
    </physiologicalReaction>
</comment>
<dbReference type="Pfam" id="PF02578">
    <property type="entry name" value="Cu-oxidase_4"/>
    <property type="match status" value="1"/>
</dbReference>
<dbReference type="AlphaFoldDB" id="A0A0C2VN97"/>
<evidence type="ECO:0000256" key="10">
    <source>
        <dbReference type="ARBA" id="ARBA00048968"/>
    </source>
</evidence>
<evidence type="ECO:0000256" key="8">
    <source>
        <dbReference type="ARBA" id="ARBA00022833"/>
    </source>
</evidence>
<comment type="caution">
    <text evidence="13">The sequence shown here is derived from an EMBL/GenBank/DDBJ whole genome shotgun (WGS) entry which is preliminary data.</text>
</comment>